<dbReference type="Gramene" id="CMH266CT">
    <property type="protein sequence ID" value="CMH266CT"/>
    <property type="gene ID" value="CMH266C"/>
</dbReference>
<dbReference type="OrthoDB" id="11797at2759"/>
<accession>M1V521</accession>
<feature type="compositionally biased region" description="Low complexity" evidence="1">
    <location>
        <begin position="114"/>
        <end position="127"/>
    </location>
</feature>
<dbReference type="GeneID" id="16993586"/>
<name>M1V521_CYAM1</name>
<feature type="region of interest" description="Disordered" evidence="1">
    <location>
        <begin position="247"/>
        <end position="287"/>
    </location>
</feature>
<feature type="region of interest" description="Disordered" evidence="1">
    <location>
        <begin position="607"/>
        <end position="659"/>
    </location>
</feature>
<dbReference type="EMBL" id="AP006490">
    <property type="protein sequence ID" value="BAM79910.1"/>
    <property type="molecule type" value="Genomic_DNA"/>
</dbReference>
<feature type="compositionally biased region" description="Acidic residues" evidence="1">
    <location>
        <begin position="636"/>
        <end position="647"/>
    </location>
</feature>
<reference evidence="2 3" key="2">
    <citation type="journal article" date="2007" name="BMC Biol.">
        <title>A 100%-complete sequence reveals unusually simple genomic features in the hot-spring red alga Cyanidioschyzon merolae.</title>
        <authorList>
            <person name="Nozaki H."/>
            <person name="Takano H."/>
            <person name="Misumi O."/>
            <person name="Terasawa K."/>
            <person name="Matsuzaki M."/>
            <person name="Maruyama S."/>
            <person name="Nishida K."/>
            <person name="Yagisawa F."/>
            <person name="Yoshida Y."/>
            <person name="Fujiwara T."/>
            <person name="Takio S."/>
            <person name="Tamura K."/>
            <person name="Chung S.J."/>
            <person name="Nakamura S."/>
            <person name="Kuroiwa H."/>
            <person name="Tanaka K."/>
            <person name="Sato N."/>
            <person name="Kuroiwa T."/>
        </authorList>
    </citation>
    <scope>NUCLEOTIDE SEQUENCE [LARGE SCALE GENOMIC DNA]</scope>
    <source>
        <strain evidence="2 3">10D</strain>
    </source>
</reference>
<keyword evidence="3" id="KW-1185">Reference proteome</keyword>
<feature type="compositionally biased region" description="Basic and acidic residues" evidence="1">
    <location>
        <begin position="569"/>
        <end position="584"/>
    </location>
</feature>
<feature type="compositionally biased region" description="Low complexity" evidence="1">
    <location>
        <begin position="614"/>
        <end position="625"/>
    </location>
</feature>
<dbReference type="KEGG" id="cme:CYME_CMH266C"/>
<dbReference type="HOGENOM" id="CLU_379650_0_0_1"/>
<evidence type="ECO:0000256" key="1">
    <source>
        <dbReference type="SAM" id="MobiDB-lite"/>
    </source>
</evidence>
<evidence type="ECO:0000313" key="2">
    <source>
        <dbReference type="EMBL" id="BAM79910.1"/>
    </source>
</evidence>
<feature type="compositionally biased region" description="Basic residues" evidence="1">
    <location>
        <begin position="493"/>
        <end position="502"/>
    </location>
</feature>
<sequence length="730" mass="80023">MNGHCAAPEAVACSSVDCVNGVVYDYTSDNRILADHEDKEKAVAQVRCMPEFVSVLQFLVALQGFINEEIRTYFRAGRPKKPTDALVPQIDPGRLEADIVHGLRERPPADDAHASTTAQSSTATSHQEGTSQELLLSRVHAGLLNCLHVRKVDAIHAYGKDGWIELLAAELRTRPELYDLSGPAAGSDPGCSLYDQDGASILDRCRYEMLHPRMRVVILLALCEVVSETNESLRRVIWEMAKQEQECSQRLGQPTRRHRRARKQQEQRQAPFHTRRSTTAAAGRSRTDGCISKAKALRTGFDSTRKPSVSDWEAAMDDSKSVKAPSCDQVYRRGDGATRIDAFGEDDYGWRYWVPGGLRAAAACGCFRIYRLRYGGGVSEAHSNGSASLTGERLDGGAAAQCSVPPQIEVVVRDYADRVQAMERLFQELGGDAMSSRNRRLWSCIQDSVIAELEHGYLAAVRREVRISKQAARESCLDQEAAITTSATEMPHRSARTGRRQRPTYNEDELFDAAFAQMTDSSAEGACSSTFDSASFESDTSWSETNASSLCSDSDSDADGELGAGARLPDLHESVSLSSDDRNRNRFNLNRQRRLVCLEHGTSSATGHQQLFRNNSNNTSSGSGSCDRLGHSWDARDDDDDDDDDDDIRTPTSDMNAENAGALLRHGRAAETAWAKASSGQVSERREAVRKHDAAIPSFVTELVPASGAGTPDAACWNAYADPIDNFSPD</sequence>
<protein>
    <submittedName>
        <fullName evidence="2">Uncharacterized protein</fullName>
    </submittedName>
</protein>
<proteinExistence type="predicted"/>
<feature type="region of interest" description="Disordered" evidence="1">
    <location>
        <begin position="106"/>
        <end position="131"/>
    </location>
</feature>
<gene>
    <name evidence="2" type="ORF">CYME_CMH266C</name>
</gene>
<dbReference type="Proteomes" id="UP000007014">
    <property type="component" value="Chromosome 8"/>
</dbReference>
<reference evidence="2 3" key="1">
    <citation type="journal article" date="2004" name="Nature">
        <title>Genome sequence of the ultrasmall unicellular red alga Cyanidioschyzon merolae 10D.</title>
        <authorList>
            <person name="Matsuzaki M."/>
            <person name="Misumi O."/>
            <person name="Shin-i T."/>
            <person name="Maruyama S."/>
            <person name="Takahara M."/>
            <person name="Miyagishima S."/>
            <person name="Mori T."/>
            <person name="Nishida K."/>
            <person name="Yagisawa F."/>
            <person name="Nishida K."/>
            <person name="Yoshida Y."/>
            <person name="Nishimura Y."/>
            <person name="Nakao S."/>
            <person name="Kobayashi T."/>
            <person name="Momoyama Y."/>
            <person name="Higashiyama T."/>
            <person name="Minoda A."/>
            <person name="Sano M."/>
            <person name="Nomoto H."/>
            <person name="Oishi K."/>
            <person name="Hayashi H."/>
            <person name="Ohta F."/>
            <person name="Nishizaka S."/>
            <person name="Haga S."/>
            <person name="Miura S."/>
            <person name="Morishita T."/>
            <person name="Kabeya Y."/>
            <person name="Terasawa K."/>
            <person name="Suzuki Y."/>
            <person name="Ishii Y."/>
            <person name="Asakawa S."/>
            <person name="Takano H."/>
            <person name="Ohta N."/>
            <person name="Kuroiwa H."/>
            <person name="Tanaka K."/>
            <person name="Shimizu N."/>
            <person name="Sugano S."/>
            <person name="Sato N."/>
            <person name="Nozaki H."/>
            <person name="Ogasawara N."/>
            <person name="Kohara Y."/>
            <person name="Kuroiwa T."/>
        </authorList>
    </citation>
    <scope>NUCLEOTIDE SEQUENCE [LARGE SCALE GENOMIC DNA]</scope>
    <source>
        <strain evidence="2 3">10D</strain>
    </source>
</reference>
<dbReference type="AlphaFoldDB" id="M1V521"/>
<feature type="region of interest" description="Disordered" evidence="1">
    <location>
        <begin position="484"/>
        <end position="504"/>
    </location>
</feature>
<dbReference type="RefSeq" id="XP_005536196.1">
    <property type="nucleotide sequence ID" value="XM_005536139.1"/>
</dbReference>
<organism evidence="2 3">
    <name type="scientific">Cyanidioschyzon merolae (strain NIES-3377 / 10D)</name>
    <name type="common">Unicellular red alga</name>
    <dbReference type="NCBI Taxonomy" id="280699"/>
    <lineage>
        <taxon>Eukaryota</taxon>
        <taxon>Rhodophyta</taxon>
        <taxon>Bangiophyceae</taxon>
        <taxon>Cyanidiales</taxon>
        <taxon>Cyanidiaceae</taxon>
        <taxon>Cyanidioschyzon</taxon>
    </lineage>
</organism>
<feature type="region of interest" description="Disordered" evidence="1">
    <location>
        <begin position="546"/>
        <end position="585"/>
    </location>
</feature>
<evidence type="ECO:0000313" key="3">
    <source>
        <dbReference type="Proteomes" id="UP000007014"/>
    </source>
</evidence>